<gene>
    <name evidence="1" type="ORF">EDC56_1263</name>
</gene>
<comment type="caution">
    <text evidence="1">The sequence shown here is derived from an EMBL/GenBank/DDBJ whole genome shotgun (WGS) entry which is preliminary data.</text>
</comment>
<keyword evidence="2" id="KW-1185">Reference proteome</keyword>
<dbReference type="EMBL" id="RKHR01000003">
    <property type="protein sequence ID" value="ROS05714.1"/>
    <property type="molecule type" value="Genomic_DNA"/>
</dbReference>
<evidence type="ECO:0000313" key="1">
    <source>
        <dbReference type="EMBL" id="ROS05714.1"/>
    </source>
</evidence>
<reference evidence="1 2" key="1">
    <citation type="submission" date="2018-11" db="EMBL/GenBank/DDBJ databases">
        <title>Genomic Encyclopedia of Type Strains, Phase IV (KMG-IV): sequencing the most valuable type-strain genomes for metagenomic binning, comparative biology and taxonomic classification.</title>
        <authorList>
            <person name="Goeker M."/>
        </authorList>
    </citation>
    <scope>NUCLEOTIDE SEQUENCE [LARGE SCALE GENOMIC DNA]</scope>
    <source>
        <strain evidence="1 2">DSM 100316</strain>
    </source>
</reference>
<accession>A0A3N2E0U5</accession>
<dbReference type="GO" id="GO:0019068">
    <property type="term" value="P:virion assembly"/>
    <property type="evidence" value="ECO:0007669"/>
    <property type="project" value="InterPro"/>
</dbReference>
<sequence length="104" mass="11657">MAILDFETLEEDFYFEDEFATNVTFTRAGAIVEAITGNFVSPSLDVELGDAVYETTETYFSCSTNDSNALERGDITHFNGREFKVIDFEQSGTGYTQVLLSSRH</sequence>
<dbReference type="Proteomes" id="UP000275394">
    <property type="component" value="Unassembled WGS sequence"/>
</dbReference>
<dbReference type="Pfam" id="PF05354">
    <property type="entry name" value="Phage_attach"/>
    <property type="match status" value="1"/>
</dbReference>
<evidence type="ECO:0000313" key="2">
    <source>
        <dbReference type="Proteomes" id="UP000275394"/>
    </source>
</evidence>
<dbReference type="InterPro" id="IPR053734">
    <property type="entry name" value="Phage_Head-Tail_Connect_sf"/>
</dbReference>
<evidence type="ECO:0008006" key="3">
    <source>
        <dbReference type="Google" id="ProtNLM"/>
    </source>
</evidence>
<dbReference type="InterPro" id="IPR008018">
    <property type="entry name" value="Phage_tail_attach_FII"/>
</dbReference>
<proteinExistence type="predicted"/>
<protein>
    <recommendedName>
        <fullName evidence="3">ATP-binding sugar transporter Gifsy-2</fullName>
    </recommendedName>
</protein>
<name>A0A3N2E0U5_9GAMM</name>
<dbReference type="Gene3D" id="2.40.10.180">
    <property type="entry name" value="Phage tail proteins"/>
    <property type="match status" value="1"/>
</dbReference>
<dbReference type="RefSeq" id="WP_123711609.1">
    <property type="nucleotide sequence ID" value="NZ_RKHR01000003.1"/>
</dbReference>
<dbReference type="AlphaFoldDB" id="A0A3N2E0U5"/>
<organism evidence="1 2">
    <name type="scientific">Sinobacterium caligoides</name>
    <dbReference type="NCBI Taxonomy" id="933926"/>
    <lineage>
        <taxon>Bacteria</taxon>
        <taxon>Pseudomonadati</taxon>
        <taxon>Pseudomonadota</taxon>
        <taxon>Gammaproteobacteria</taxon>
        <taxon>Cellvibrionales</taxon>
        <taxon>Spongiibacteraceae</taxon>
        <taxon>Sinobacterium</taxon>
    </lineage>
</organism>